<proteinExistence type="predicted"/>
<sequence length="79" mass="8687">METEIGLMRSKYKKGKQTLEGGHSVLDLIGAEGTRAKCSLKGRLSHPLRKELLAAPPLQQMHWPSPPIAMMTVCGQSPY</sequence>
<protein>
    <submittedName>
        <fullName evidence="1">Uncharacterized protein</fullName>
    </submittedName>
</protein>
<organism evidence="1 2">
    <name type="scientific">Liquidambar formosana</name>
    <name type="common">Formosan gum</name>
    <dbReference type="NCBI Taxonomy" id="63359"/>
    <lineage>
        <taxon>Eukaryota</taxon>
        <taxon>Viridiplantae</taxon>
        <taxon>Streptophyta</taxon>
        <taxon>Embryophyta</taxon>
        <taxon>Tracheophyta</taxon>
        <taxon>Spermatophyta</taxon>
        <taxon>Magnoliopsida</taxon>
        <taxon>eudicotyledons</taxon>
        <taxon>Gunneridae</taxon>
        <taxon>Pentapetalae</taxon>
        <taxon>Saxifragales</taxon>
        <taxon>Altingiaceae</taxon>
        <taxon>Liquidambar</taxon>
    </lineage>
</organism>
<dbReference type="Proteomes" id="UP001415857">
    <property type="component" value="Unassembled WGS sequence"/>
</dbReference>
<keyword evidence="2" id="KW-1185">Reference proteome</keyword>
<dbReference type="AlphaFoldDB" id="A0AAP0S774"/>
<evidence type="ECO:0000313" key="1">
    <source>
        <dbReference type="EMBL" id="KAK9290833.1"/>
    </source>
</evidence>
<comment type="caution">
    <text evidence="1">The sequence shown here is derived from an EMBL/GenBank/DDBJ whole genome shotgun (WGS) entry which is preliminary data.</text>
</comment>
<name>A0AAP0S774_LIQFO</name>
<gene>
    <name evidence="1" type="ORF">L1049_009011</name>
</gene>
<dbReference type="EMBL" id="JBBPBK010000002">
    <property type="protein sequence ID" value="KAK9290833.1"/>
    <property type="molecule type" value="Genomic_DNA"/>
</dbReference>
<accession>A0AAP0S774</accession>
<evidence type="ECO:0000313" key="2">
    <source>
        <dbReference type="Proteomes" id="UP001415857"/>
    </source>
</evidence>
<reference evidence="1 2" key="1">
    <citation type="journal article" date="2024" name="Plant J.">
        <title>Genome sequences and population genomics reveal climatic adaptation and genomic divergence between two closely related sweetgum species.</title>
        <authorList>
            <person name="Xu W.Q."/>
            <person name="Ren C.Q."/>
            <person name="Zhang X.Y."/>
            <person name="Comes H.P."/>
            <person name="Liu X.H."/>
            <person name="Li Y.G."/>
            <person name="Kettle C.J."/>
            <person name="Jalonen R."/>
            <person name="Gaisberger H."/>
            <person name="Ma Y.Z."/>
            <person name="Qiu Y.X."/>
        </authorList>
    </citation>
    <scope>NUCLEOTIDE SEQUENCE [LARGE SCALE GENOMIC DNA]</scope>
    <source>
        <strain evidence="1">Hangzhou</strain>
    </source>
</reference>